<keyword evidence="2" id="KW-0472">Membrane</keyword>
<dbReference type="GO" id="GO:0005886">
    <property type="term" value="C:plasma membrane"/>
    <property type="evidence" value="ECO:0007669"/>
    <property type="project" value="TreeGrafter"/>
</dbReference>
<keyword evidence="5" id="KW-1185">Reference proteome</keyword>
<dbReference type="RefSeq" id="WP_132818170.1">
    <property type="nucleotide sequence ID" value="NZ_SMKI01000114.1"/>
</dbReference>
<dbReference type="EMBL" id="SMKI01000114">
    <property type="protein sequence ID" value="TDC75248.1"/>
    <property type="molecule type" value="Genomic_DNA"/>
</dbReference>
<reference evidence="4 5" key="1">
    <citation type="submission" date="2019-03" db="EMBL/GenBank/DDBJ databases">
        <title>Draft genome sequences of novel Actinobacteria.</title>
        <authorList>
            <person name="Sahin N."/>
            <person name="Ay H."/>
            <person name="Saygin H."/>
        </authorList>
    </citation>
    <scope>NUCLEOTIDE SEQUENCE [LARGE SCALE GENOMIC DNA]</scope>
    <source>
        <strain evidence="4 5">DSM 41900</strain>
    </source>
</reference>
<accession>A0A4R4TCM2</accession>
<dbReference type="OrthoDB" id="3693767at2"/>
<feature type="domain" description="VTT" evidence="3">
    <location>
        <begin position="20"/>
        <end position="145"/>
    </location>
</feature>
<feature type="transmembrane region" description="Helical" evidence="2">
    <location>
        <begin position="154"/>
        <end position="175"/>
    </location>
</feature>
<name>A0A4R4TCM2_9ACTN</name>
<proteinExistence type="inferred from homology"/>
<evidence type="ECO:0000313" key="5">
    <source>
        <dbReference type="Proteomes" id="UP000295345"/>
    </source>
</evidence>
<dbReference type="Proteomes" id="UP000295345">
    <property type="component" value="Unassembled WGS sequence"/>
</dbReference>
<gene>
    <name evidence="4" type="ORF">E1283_13075</name>
</gene>
<comment type="caution">
    <text evidence="4">The sequence shown here is derived from an EMBL/GenBank/DDBJ whole genome shotgun (WGS) entry which is preliminary data.</text>
</comment>
<comment type="similarity">
    <text evidence="1">Belongs to the DedA family.</text>
</comment>
<feature type="transmembrane region" description="Helical" evidence="2">
    <location>
        <begin position="125"/>
        <end position="148"/>
    </location>
</feature>
<evidence type="ECO:0000256" key="1">
    <source>
        <dbReference type="ARBA" id="ARBA00010792"/>
    </source>
</evidence>
<dbReference type="PANTHER" id="PTHR42709">
    <property type="entry name" value="ALKALINE PHOSPHATASE LIKE PROTEIN"/>
    <property type="match status" value="1"/>
</dbReference>
<keyword evidence="2" id="KW-1133">Transmembrane helix</keyword>
<dbReference type="AlphaFoldDB" id="A0A4R4TCM2"/>
<dbReference type="InterPro" id="IPR032816">
    <property type="entry name" value="VTT_dom"/>
</dbReference>
<dbReference type="InterPro" id="IPR051311">
    <property type="entry name" value="DedA_domain"/>
</dbReference>
<evidence type="ECO:0000259" key="3">
    <source>
        <dbReference type="Pfam" id="PF09335"/>
    </source>
</evidence>
<feature type="transmembrane region" description="Helical" evidence="2">
    <location>
        <begin position="42"/>
        <end position="62"/>
    </location>
</feature>
<keyword evidence="2" id="KW-0812">Transmembrane</keyword>
<evidence type="ECO:0000256" key="2">
    <source>
        <dbReference type="SAM" id="Phobius"/>
    </source>
</evidence>
<protein>
    <submittedName>
        <fullName evidence="4">DedA family protein</fullName>
    </submittedName>
</protein>
<evidence type="ECO:0000313" key="4">
    <source>
        <dbReference type="EMBL" id="TDC75248.1"/>
    </source>
</evidence>
<dbReference type="PANTHER" id="PTHR42709:SF2">
    <property type="entry name" value="INNER MEMBRANE PROTEIN YOHD"/>
    <property type="match status" value="1"/>
</dbReference>
<sequence>MDGALWMYALLVLTSAPPYLPNSALIASAGVMVHAGELSLPLVLLTVAFGALVGDALIYLAGRTGRPRVVRWLSRSPRRQAALAWTGERMHAHGLPFVVGVRFLPSGRVIGGLTAALVDFPVRRYLLGMGVAQTVWASYSVALGYWGAAVLEGPLASVIVACGISLAVAGVARLVSGAGSRDAVAPTP</sequence>
<organism evidence="4 5">
    <name type="scientific">Streptomyces hainanensis</name>
    <dbReference type="NCBI Taxonomy" id="402648"/>
    <lineage>
        <taxon>Bacteria</taxon>
        <taxon>Bacillati</taxon>
        <taxon>Actinomycetota</taxon>
        <taxon>Actinomycetes</taxon>
        <taxon>Kitasatosporales</taxon>
        <taxon>Streptomycetaceae</taxon>
        <taxon>Streptomyces</taxon>
    </lineage>
</organism>
<dbReference type="Pfam" id="PF09335">
    <property type="entry name" value="VTT_dom"/>
    <property type="match status" value="1"/>
</dbReference>